<accession>A0A8G1QRL2</accession>
<sequence>MSLFIINSSLLLLTKKPQYYLHAVAILLVEVDATLVITGYRLLVLSQGRINNVSLVTAPEGEYLRRNGSENGE</sequence>
<keyword evidence="1" id="KW-1133">Transmembrane helix</keyword>
<dbReference type="GeneID" id="37164451"/>
<name>A0A8G1QRL2_9EURO</name>
<organism evidence="2 3">
    <name type="scientific">Aspergillus piperis CBS 112811</name>
    <dbReference type="NCBI Taxonomy" id="1448313"/>
    <lineage>
        <taxon>Eukaryota</taxon>
        <taxon>Fungi</taxon>
        <taxon>Dikarya</taxon>
        <taxon>Ascomycota</taxon>
        <taxon>Pezizomycotina</taxon>
        <taxon>Eurotiomycetes</taxon>
        <taxon>Eurotiomycetidae</taxon>
        <taxon>Eurotiales</taxon>
        <taxon>Aspergillaceae</taxon>
        <taxon>Aspergillus</taxon>
        <taxon>Aspergillus subgen. Circumdati</taxon>
    </lineage>
</organism>
<keyword evidence="1" id="KW-0812">Transmembrane</keyword>
<evidence type="ECO:0000313" key="3">
    <source>
        <dbReference type="Proteomes" id="UP000249526"/>
    </source>
</evidence>
<dbReference type="RefSeq" id="XP_025510958.1">
    <property type="nucleotide sequence ID" value="XM_025661049.1"/>
</dbReference>
<proteinExistence type="predicted"/>
<reference evidence="2 3" key="1">
    <citation type="submission" date="2018-02" db="EMBL/GenBank/DDBJ databases">
        <title>The genomes of Aspergillus section Nigri reveals drivers in fungal speciation.</title>
        <authorList>
            <consortium name="DOE Joint Genome Institute"/>
            <person name="Vesth T.C."/>
            <person name="Nybo J."/>
            <person name="Theobald S."/>
            <person name="Brandl J."/>
            <person name="Frisvad J.C."/>
            <person name="Nielsen K.F."/>
            <person name="Lyhne E.K."/>
            <person name="Kogle M.E."/>
            <person name="Kuo A."/>
            <person name="Riley R."/>
            <person name="Clum A."/>
            <person name="Nolan M."/>
            <person name="Lipzen A."/>
            <person name="Salamov A."/>
            <person name="Henrissat B."/>
            <person name="Wiebenga A."/>
            <person name="De vries R.P."/>
            <person name="Grigoriev I.V."/>
            <person name="Mortensen U.H."/>
            <person name="Andersen M.R."/>
            <person name="Baker S.E."/>
        </authorList>
    </citation>
    <scope>NUCLEOTIDE SEQUENCE [LARGE SCALE GENOMIC DNA]</scope>
    <source>
        <strain evidence="2 3">CBS 112811</strain>
    </source>
</reference>
<gene>
    <name evidence="2" type="ORF">BO85DRAFT_453424</name>
</gene>
<protein>
    <submittedName>
        <fullName evidence="2">Uncharacterized protein</fullName>
    </submittedName>
</protein>
<dbReference type="AlphaFoldDB" id="A0A8G1QRL2"/>
<feature type="transmembrane region" description="Helical" evidence="1">
    <location>
        <begin position="20"/>
        <end position="43"/>
    </location>
</feature>
<dbReference type="EMBL" id="KZ825079">
    <property type="protein sequence ID" value="RAH53036.1"/>
    <property type="molecule type" value="Genomic_DNA"/>
</dbReference>
<evidence type="ECO:0000256" key="1">
    <source>
        <dbReference type="SAM" id="Phobius"/>
    </source>
</evidence>
<dbReference type="Proteomes" id="UP000249526">
    <property type="component" value="Unassembled WGS sequence"/>
</dbReference>
<keyword evidence="1" id="KW-0472">Membrane</keyword>
<evidence type="ECO:0000313" key="2">
    <source>
        <dbReference type="EMBL" id="RAH53036.1"/>
    </source>
</evidence>
<keyword evidence="3" id="KW-1185">Reference proteome</keyword>